<proteinExistence type="predicted"/>
<evidence type="ECO:0000259" key="2">
    <source>
        <dbReference type="Pfam" id="PF11160"/>
    </source>
</evidence>
<accession>A0A7K1FEX3</accession>
<organism evidence="3 4">
    <name type="scientific">Nakamurella alba</name>
    <dbReference type="NCBI Taxonomy" id="2665158"/>
    <lineage>
        <taxon>Bacteria</taxon>
        <taxon>Bacillati</taxon>
        <taxon>Actinomycetota</taxon>
        <taxon>Actinomycetes</taxon>
        <taxon>Nakamurellales</taxon>
        <taxon>Nakamurellaceae</taxon>
        <taxon>Nakamurella</taxon>
    </lineage>
</organism>
<dbReference type="Pfam" id="PF11160">
    <property type="entry name" value="Hva1_TUDOR"/>
    <property type="match status" value="1"/>
</dbReference>
<evidence type="ECO:0000256" key="1">
    <source>
        <dbReference type="SAM" id="MobiDB-lite"/>
    </source>
</evidence>
<dbReference type="AlphaFoldDB" id="A0A7K1FEX3"/>
<protein>
    <submittedName>
        <fullName evidence="3">DUF2945 domain-containing protein</fullName>
    </submittedName>
</protein>
<dbReference type="EMBL" id="WLYK01000001">
    <property type="protein sequence ID" value="MTD12657.1"/>
    <property type="molecule type" value="Genomic_DNA"/>
</dbReference>
<dbReference type="Proteomes" id="UP000460221">
    <property type="component" value="Unassembled WGS sequence"/>
</dbReference>
<comment type="caution">
    <text evidence="3">The sequence shown here is derived from an EMBL/GenBank/DDBJ whole genome shotgun (WGS) entry which is preliminary data.</text>
</comment>
<dbReference type="Gene3D" id="2.30.30.1060">
    <property type="match status" value="1"/>
</dbReference>
<gene>
    <name evidence="3" type="ORF">GIS00_01690</name>
</gene>
<feature type="compositionally biased region" description="Polar residues" evidence="1">
    <location>
        <begin position="12"/>
        <end position="22"/>
    </location>
</feature>
<evidence type="ECO:0000313" key="4">
    <source>
        <dbReference type="Proteomes" id="UP000460221"/>
    </source>
</evidence>
<feature type="compositionally biased region" description="Basic and acidic residues" evidence="1">
    <location>
        <begin position="1"/>
        <end position="10"/>
    </location>
</feature>
<name>A0A7K1FEX3_9ACTN</name>
<feature type="domain" description="Hypervirulence associated protein TUDOR" evidence="2">
    <location>
        <begin position="8"/>
        <end position="66"/>
    </location>
</feature>
<reference evidence="3 4" key="1">
    <citation type="submission" date="2019-11" db="EMBL/GenBank/DDBJ databases">
        <authorList>
            <person name="Jiang L.-Q."/>
        </authorList>
    </citation>
    <scope>NUCLEOTIDE SEQUENCE [LARGE SCALE GENOMIC DNA]</scope>
    <source>
        <strain evidence="3 4">YIM 132087</strain>
    </source>
</reference>
<keyword evidence="4" id="KW-1185">Reference proteome</keyword>
<dbReference type="InterPro" id="IPR021331">
    <property type="entry name" value="Hva1_TUDOR"/>
</dbReference>
<sequence>MAKDLKKGDRVSWQTHGTTTHGTVERKITSRTEAAGRTVDASEDEPQYLVRSEKSGETAVHTPEALRKA</sequence>
<feature type="region of interest" description="Disordered" evidence="1">
    <location>
        <begin position="1"/>
        <end position="69"/>
    </location>
</feature>
<dbReference type="RefSeq" id="WP_154766685.1">
    <property type="nucleotide sequence ID" value="NZ_WLYK01000001.1"/>
</dbReference>
<evidence type="ECO:0000313" key="3">
    <source>
        <dbReference type="EMBL" id="MTD12657.1"/>
    </source>
</evidence>